<evidence type="ECO:0000313" key="1">
    <source>
        <dbReference type="EMBL" id="MBB6039276.1"/>
    </source>
</evidence>
<keyword evidence="2" id="KW-1185">Reference proteome</keyword>
<dbReference type="AlphaFoldDB" id="A0A841FTB3"/>
<dbReference type="GO" id="GO:0009143">
    <property type="term" value="P:nucleoside triphosphate catabolic process"/>
    <property type="evidence" value="ECO:0007669"/>
    <property type="project" value="InterPro"/>
</dbReference>
<dbReference type="Gene3D" id="1.10.287.1080">
    <property type="entry name" value="MazG-like"/>
    <property type="match status" value="1"/>
</dbReference>
<accession>A0A841FTB3</accession>
<evidence type="ECO:0000313" key="2">
    <source>
        <dbReference type="Proteomes" id="UP000548476"/>
    </source>
</evidence>
<dbReference type="PANTHER" id="PTHR46523:SF1">
    <property type="entry name" value="DCTP PYROPHOSPHATASE 1"/>
    <property type="match status" value="1"/>
</dbReference>
<dbReference type="Pfam" id="PF12643">
    <property type="entry name" value="MazG-like"/>
    <property type="match status" value="1"/>
</dbReference>
<dbReference type="RefSeq" id="WP_184792373.1">
    <property type="nucleotide sequence ID" value="NZ_BONT01000077.1"/>
</dbReference>
<dbReference type="InterPro" id="IPR052555">
    <property type="entry name" value="dCTP_Pyrophosphatase"/>
</dbReference>
<dbReference type="InterPro" id="IPR025984">
    <property type="entry name" value="DCTPP"/>
</dbReference>
<proteinExistence type="predicted"/>
<name>A0A841FTB3_9ACTN</name>
<dbReference type="GO" id="GO:0047429">
    <property type="term" value="F:nucleoside triphosphate diphosphatase activity"/>
    <property type="evidence" value="ECO:0007669"/>
    <property type="project" value="InterPro"/>
</dbReference>
<dbReference type="PIRSF" id="PIRSF029826">
    <property type="entry name" value="UCP029826_pph"/>
    <property type="match status" value="1"/>
</dbReference>
<protein>
    <submittedName>
        <fullName evidence="1">NTP pyrophosphatase (Non-canonical NTP hydrolase)</fullName>
    </submittedName>
</protein>
<reference evidence="1 2" key="1">
    <citation type="submission" date="2020-08" db="EMBL/GenBank/DDBJ databases">
        <title>Genomic Encyclopedia of Type Strains, Phase IV (KMG-IV): sequencing the most valuable type-strain genomes for metagenomic binning, comparative biology and taxonomic classification.</title>
        <authorList>
            <person name="Goeker M."/>
        </authorList>
    </citation>
    <scope>NUCLEOTIDE SEQUENCE [LARGE SCALE GENOMIC DNA]</scope>
    <source>
        <strain evidence="1 2">YIM 65646</strain>
    </source>
</reference>
<gene>
    <name evidence="1" type="ORF">HNR73_007170</name>
</gene>
<dbReference type="SUPFAM" id="SSF101386">
    <property type="entry name" value="all-alpha NTP pyrophosphatases"/>
    <property type="match status" value="1"/>
</dbReference>
<organism evidence="1 2">
    <name type="scientific">Phytomonospora endophytica</name>
    <dbReference type="NCBI Taxonomy" id="714109"/>
    <lineage>
        <taxon>Bacteria</taxon>
        <taxon>Bacillati</taxon>
        <taxon>Actinomycetota</taxon>
        <taxon>Actinomycetes</taxon>
        <taxon>Micromonosporales</taxon>
        <taxon>Micromonosporaceae</taxon>
        <taxon>Phytomonospora</taxon>
    </lineage>
</organism>
<comment type="caution">
    <text evidence="1">The sequence shown here is derived from an EMBL/GenBank/DDBJ whole genome shotgun (WGS) entry which is preliminary data.</text>
</comment>
<dbReference type="CDD" id="cd11537">
    <property type="entry name" value="NTP-PPase_RS21-C6_like"/>
    <property type="match status" value="1"/>
</dbReference>
<dbReference type="EMBL" id="JACHGT010000021">
    <property type="protein sequence ID" value="MBB6039276.1"/>
    <property type="molecule type" value="Genomic_DNA"/>
</dbReference>
<sequence>MSLDALTADLRAFAAERGWEKFHRPKNLAMALAGEVGELVAELQWLTPEECESLTDAQRDAVGAEMADVLMYLTRLADVLGVDLETATRAKMARNAGRFPVPGPGEEASVVPVQA</sequence>
<dbReference type="PANTHER" id="PTHR46523">
    <property type="entry name" value="DCTP PYROPHOSPHATASE 1"/>
    <property type="match status" value="1"/>
</dbReference>
<keyword evidence="1" id="KW-0378">Hydrolase</keyword>
<dbReference type="Proteomes" id="UP000548476">
    <property type="component" value="Unassembled WGS sequence"/>
</dbReference>